<organism evidence="2 3">
    <name type="scientific">Pantoea brenneri</name>
    <dbReference type="NCBI Taxonomy" id="472694"/>
    <lineage>
        <taxon>Bacteria</taxon>
        <taxon>Pseudomonadati</taxon>
        <taxon>Pseudomonadota</taxon>
        <taxon>Gammaproteobacteria</taxon>
        <taxon>Enterobacterales</taxon>
        <taxon>Erwiniaceae</taxon>
        <taxon>Pantoea</taxon>
    </lineage>
</organism>
<dbReference type="RefSeq" id="WP_031374657.1">
    <property type="nucleotide sequence ID" value="NZ_CAUQFK010000031.1"/>
</dbReference>
<evidence type="ECO:0000313" key="3">
    <source>
        <dbReference type="Proteomes" id="UP000566985"/>
    </source>
</evidence>
<dbReference type="EMBL" id="JABWPM010000002">
    <property type="protein sequence ID" value="NUY95552.1"/>
    <property type="molecule type" value="Genomic_DNA"/>
</dbReference>
<accession>A0A7Y6TQX9</accession>
<keyword evidence="4" id="KW-1185">Reference proteome</keyword>
<name>A0A7Y6TQX9_9GAMM</name>
<dbReference type="Proteomes" id="UP001468095">
    <property type="component" value="Unassembled WGS sequence"/>
</dbReference>
<evidence type="ECO:0000313" key="2">
    <source>
        <dbReference type="EMBL" id="NUY95552.1"/>
    </source>
</evidence>
<dbReference type="Proteomes" id="UP000566985">
    <property type="component" value="Unassembled WGS sequence"/>
</dbReference>
<dbReference type="EMBL" id="JBCGBG010000001">
    <property type="protein sequence ID" value="MEL7695990.1"/>
    <property type="molecule type" value="Genomic_DNA"/>
</dbReference>
<dbReference type="AlphaFoldDB" id="A0A7Y6TQX9"/>
<reference evidence="1 4" key="2">
    <citation type="submission" date="2024-04" db="EMBL/GenBank/DDBJ databases">
        <authorList>
            <person name="Suleimanova A.D."/>
            <person name="Pudova D.S."/>
            <person name="Shagimardanova E.I."/>
            <person name="Sharipova M.R."/>
        </authorList>
    </citation>
    <scope>NUCLEOTIDE SEQUENCE [LARGE SCALE GENOMIC DNA]</scope>
    <source>
        <strain evidence="1 4">3.1</strain>
    </source>
</reference>
<evidence type="ECO:0000313" key="1">
    <source>
        <dbReference type="EMBL" id="MEL7695990.1"/>
    </source>
</evidence>
<reference evidence="2 3" key="1">
    <citation type="submission" date="2020-05" db="EMBL/GenBank/DDBJ databases">
        <title>Whole Genome Sequences of Enterobacteriales Associated with the International Space Station.</title>
        <authorList>
            <person name="Bharadwaj A."/>
            <person name="Daudu R."/>
            <person name="Singh N."/>
            <person name="Wood J."/>
            <person name="Debieu M."/>
            <person name="Mason C."/>
            <person name="Wang C."/>
            <person name="Venkateswaran K."/>
        </authorList>
    </citation>
    <scope>NUCLEOTIDE SEQUENCE [LARGE SCALE GENOMIC DNA]</scope>
    <source>
        <strain evidence="2 3">IF5SW-B1</strain>
    </source>
</reference>
<proteinExistence type="predicted"/>
<evidence type="ECO:0000313" key="4">
    <source>
        <dbReference type="Proteomes" id="UP001468095"/>
    </source>
</evidence>
<protein>
    <submittedName>
        <fullName evidence="2">Uncharacterized protein</fullName>
    </submittedName>
</protein>
<dbReference type="GeneID" id="57344220"/>
<sequence length="117" mass="13191">MLSRIECDIAQDETDCEKIAAIIQRNILKISPALVGDLQWYSQNARLVPGSLKIISVEKQGPNSFKLLYDFDWNVFSPCQDLNETVSHSDRVSFHIEPGALEFDVIANQRPSPSDEL</sequence>
<gene>
    <name evidence="1" type="ORF">AABB92_10030</name>
    <name evidence="2" type="ORF">HU668_03655</name>
</gene>
<comment type="caution">
    <text evidence="2">The sequence shown here is derived from an EMBL/GenBank/DDBJ whole genome shotgun (WGS) entry which is preliminary data.</text>
</comment>